<protein>
    <submittedName>
        <fullName evidence="3">Putative transposase Ptta/En/Spm plant</fullName>
    </submittedName>
</protein>
<proteinExistence type="predicted"/>
<dbReference type="AlphaFoldDB" id="A0A8T2CFN7"/>
<dbReference type="EMBL" id="JAEFBK010000006">
    <property type="protein sequence ID" value="KAG7594041.1"/>
    <property type="molecule type" value="Genomic_DNA"/>
</dbReference>
<gene>
    <name evidence="3" type="ORF">ISN45_Aa01g028190</name>
</gene>
<comment type="caution">
    <text evidence="3">The sequence shown here is derived from an EMBL/GenBank/DDBJ whole genome shotgun (WGS) entry which is preliminary data.</text>
</comment>
<feature type="coiled-coil region" evidence="1">
    <location>
        <begin position="946"/>
        <end position="980"/>
    </location>
</feature>
<dbReference type="PANTHER" id="PTHR33018:SF34">
    <property type="entry name" value="OS02G0472350 PROTEIN"/>
    <property type="match status" value="1"/>
</dbReference>
<dbReference type="Pfam" id="PF03004">
    <property type="entry name" value="Transposase_24"/>
    <property type="match status" value="1"/>
</dbReference>
<feature type="region of interest" description="Disordered" evidence="2">
    <location>
        <begin position="812"/>
        <end position="904"/>
    </location>
</feature>
<sequence>MRKIAKQHDEKVEVEFTSIGEHVGIGSVTLSSFLRPLVREHVPVLLDDWRHLSDQTRDTLWEEIQGRFNLTEDWQKDCVFKQMGCVWRASKSKLTAKVRAVKSKAQLLKLKPSNIESVSAWNAWVKNRNTSAFKEISEKYRKLRQAQIPHTTSRKGMNRLAHEMEKIKSIDSEMGSSSTTNLKEDVVSQVLGKDKPGRLRGMGRGVTATKLAFMLARDSHVEKLEASQADLRIKLEELQDVLTGLTGKKDQCEEVSKSEASDHSKGVRCQLLDWCSEDDVVVGEGEFCSAEQWYKIGRIPLGRHAAAVIVKSVSDETTSLWRPTPSAFLLGEALGTKIAWPFDKIILDNDADSPIENKTAGSSATDGSHTKILIIDWNLADSVVAKGRLCSTDKDEMVNNMPLGHSAGIVNVEKVFNKNVYLWRPSPGKFLMKDVLHENIAWPLQSIQFVNSSPRNESAAADKRPSPPLSLSNSTGSTGSKSVKKKCILLDCKNSREKVAEGRVCPSNPSDTVHHMPLGANASKVWVEVSKVGDAAVWRPNSEIQTIADAVDDIIDRPVAIKKKKARPDPPGSTLCDEESLQLLQEKCEISDEIRLVVPDRSQRADVPPPGHFTLYENFIEHCLLWFPVPGFLLRFLDANGISLAQINPRGLRHIIGIYVLSRECNAEISTEQLSSLLDFRPKGRAKELRYLVSPVPGRMLIDGFPSKDDHFEYRFFFVKISGKTVEADCISLVRTSWEKRVKPASQTVSRSDAVAIHNALASGDGNWVKSFTPQRIQKALSTRIFPGKVLGRGAPRVSAYQRAEMAKAVSTSTAVSARAGSQTRAPTTTAPKTPAAPIQRSRASGLTPDEITMQREQSRKRALRSEGKAGSTPDGAPSKRQKAGSSPASVTGLMDHDVAVPPSPTLGSGERAFALAKAKVAELSTQLDQMAFCFEEDSRSRDNELSEAKKASVELAERNRALEDDIASAKKRRKLLDAEALRDTAIEEAVAKAKNEAARSSASRARQVARLLVRIGGTAKDNMLDLAEIEANLEFIERFREPDGPTLDAVEQLLVERKILIYDARDVFDELVSGVRRALGISEDDGAANEDEEADE</sequence>
<keyword evidence="1" id="KW-0175">Coiled coil</keyword>
<feature type="compositionally biased region" description="Low complexity" evidence="2">
    <location>
        <begin position="469"/>
        <end position="481"/>
    </location>
</feature>
<evidence type="ECO:0000256" key="1">
    <source>
        <dbReference type="SAM" id="Coils"/>
    </source>
</evidence>
<feature type="coiled-coil region" evidence="1">
    <location>
        <begin position="221"/>
        <end position="255"/>
    </location>
</feature>
<evidence type="ECO:0000313" key="3">
    <source>
        <dbReference type="EMBL" id="KAG7594041.1"/>
    </source>
</evidence>
<feature type="region of interest" description="Disordered" evidence="2">
    <location>
        <begin position="453"/>
        <end position="481"/>
    </location>
</feature>
<feature type="compositionally biased region" description="Low complexity" evidence="2">
    <location>
        <begin position="826"/>
        <end position="838"/>
    </location>
</feature>
<dbReference type="InterPro" id="IPR004252">
    <property type="entry name" value="Probable_transposase_24"/>
</dbReference>
<accession>A0A8T2CFN7</accession>
<dbReference type="Proteomes" id="UP000694240">
    <property type="component" value="Chromosome 6"/>
</dbReference>
<dbReference type="PANTHER" id="PTHR33018">
    <property type="entry name" value="OS10G0338966 PROTEIN-RELATED"/>
    <property type="match status" value="1"/>
</dbReference>
<evidence type="ECO:0000256" key="2">
    <source>
        <dbReference type="SAM" id="MobiDB-lite"/>
    </source>
</evidence>
<feature type="compositionally biased region" description="Basic and acidic residues" evidence="2">
    <location>
        <begin position="853"/>
        <end position="868"/>
    </location>
</feature>
<organism evidence="3 4">
    <name type="scientific">Arabidopsis thaliana x Arabidopsis arenosa</name>
    <dbReference type="NCBI Taxonomy" id="1240361"/>
    <lineage>
        <taxon>Eukaryota</taxon>
        <taxon>Viridiplantae</taxon>
        <taxon>Streptophyta</taxon>
        <taxon>Embryophyta</taxon>
        <taxon>Tracheophyta</taxon>
        <taxon>Spermatophyta</taxon>
        <taxon>Magnoliopsida</taxon>
        <taxon>eudicotyledons</taxon>
        <taxon>Gunneridae</taxon>
        <taxon>Pentapetalae</taxon>
        <taxon>rosids</taxon>
        <taxon>malvids</taxon>
        <taxon>Brassicales</taxon>
        <taxon>Brassicaceae</taxon>
        <taxon>Camelineae</taxon>
        <taxon>Arabidopsis</taxon>
    </lineage>
</organism>
<reference evidence="3 4" key="1">
    <citation type="submission" date="2020-12" db="EMBL/GenBank/DDBJ databases">
        <title>Concerted genomic and epigenomic changes stabilize Arabidopsis allopolyploids.</title>
        <authorList>
            <person name="Chen Z."/>
        </authorList>
    </citation>
    <scope>NUCLEOTIDE SEQUENCE [LARGE SCALE GENOMIC DNA]</scope>
    <source>
        <strain evidence="3">Allo738</strain>
        <tissue evidence="3">Leaf</tissue>
    </source>
</reference>
<keyword evidence="4" id="KW-1185">Reference proteome</keyword>
<name>A0A8T2CFN7_9BRAS</name>
<evidence type="ECO:0000313" key="4">
    <source>
        <dbReference type="Proteomes" id="UP000694240"/>
    </source>
</evidence>